<proteinExistence type="predicted"/>
<accession>A0A0A9F612</accession>
<dbReference type="EMBL" id="GBRH01191287">
    <property type="protein sequence ID" value="JAE06609.1"/>
    <property type="molecule type" value="Transcribed_RNA"/>
</dbReference>
<sequence>MMELLFLGCFTFCSCLFRLSIAMSVNEFREQA</sequence>
<dbReference type="AlphaFoldDB" id="A0A0A9F612"/>
<reference evidence="1" key="2">
    <citation type="journal article" date="2015" name="Data Brief">
        <title>Shoot transcriptome of the giant reed, Arundo donax.</title>
        <authorList>
            <person name="Barrero R.A."/>
            <person name="Guerrero F.D."/>
            <person name="Moolhuijzen P."/>
            <person name="Goolsby J.A."/>
            <person name="Tidwell J."/>
            <person name="Bellgard S.E."/>
            <person name="Bellgard M.I."/>
        </authorList>
    </citation>
    <scope>NUCLEOTIDE SEQUENCE</scope>
    <source>
        <tissue evidence="1">Shoot tissue taken approximately 20 cm above the soil surface</tissue>
    </source>
</reference>
<name>A0A0A9F612_ARUDO</name>
<reference evidence="1" key="1">
    <citation type="submission" date="2014-09" db="EMBL/GenBank/DDBJ databases">
        <authorList>
            <person name="Magalhaes I.L.F."/>
            <person name="Oliveira U."/>
            <person name="Santos F.R."/>
            <person name="Vidigal T.H.D.A."/>
            <person name="Brescovit A.D."/>
            <person name="Santos A.J."/>
        </authorList>
    </citation>
    <scope>NUCLEOTIDE SEQUENCE</scope>
    <source>
        <tissue evidence="1">Shoot tissue taken approximately 20 cm above the soil surface</tissue>
    </source>
</reference>
<evidence type="ECO:0000313" key="1">
    <source>
        <dbReference type="EMBL" id="JAE06609.1"/>
    </source>
</evidence>
<protein>
    <submittedName>
        <fullName evidence="1">Uncharacterized protein</fullName>
    </submittedName>
</protein>
<organism evidence="1">
    <name type="scientific">Arundo donax</name>
    <name type="common">Giant reed</name>
    <name type="synonym">Donax arundinaceus</name>
    <dbReference type="NCBI Taxonomy" id="35708"/>
    <lineage>
        <taxon>Eukaryota</taxon>
        <taxon>Viridiplantae</taxon>
        <taxon>Streptophyta</taxon>
        <taxon>Embryophyta</taxon>
        <taxon>Tracheophyta</taxon>
        <taxon>Spermatophyta</taxon>
        <taxon>Magnoliopsida</taxon>
        <taxon>Liliopsida</taxon>
        <taxon>Poales</taxon>
        <taxon>Poaceae</taxon>
        <taxon>PACMAD clade</taxon>
        <taxon>Arundinoideae</taxon>
        <taxon>Arundineae</taxon>
        <taxon>Arundo</taxon>
    </lineage>
</organism>